<keyword evidence="2" id="KW-1185">Reference proteome</keyword>
<dbReference type="InterPro" id="IPR005624">
    <property type="entry name" value="PduO/GlcC-like"/>
</dbReference>
<dbReference type="InterPro" id="IPR038084">
    <property type="entry name" value="PduO/GlcC-like_sf"/>
</dbReference>
<reference evidence="2" key="1">
    <citation type="submission" date="2016-10" db="EMBL/GenBank/DDBJ databases">
        <authorList>
            <person name="Varghese N."/>
            <person name="Submissions S."/>
        </authorList>
    </citation>
    <scope>NUCLEOTIDE SEQUENCE [LARGE SCALE GENOMIC DNA]</scope>
    <source>
        <strain evidence="2">DSM 44437</strain>
    </source>
</reference>
<dbReference type="Proteomes" id="UP000199503">
    <property type="component" value="Unassembled WGS sequence"/>
</dbReference>
<gene>
    <name evidence="1" type="ORF">SAMN04488000_10992</name>
</gene>
<dbReference type="SUPFAM" id="SSF143744">
    <property type="entry name" value="GlcG-like"/>
    <property type="match status" value="1"/>
</dbReference>
<dbReference type="InterPro" id="IPR052517">
    <property type="entry name" value="GlcG_carb_metab_protein"/>
</dbReference>
<name>A0A1H9PFW9_9PSEU</name>
<dbReference type="PANTHER" id="PTHR34309:SF1">
    <property type="entry name" value="PROTEIN GLCG"/>
    <property type="match status" value="1"/>
</dbReference>
<dbReference type="RefSeq" id="WP_089919327.1">
    <property type="nucleotide sequence ID" value="NZ_FOFV01000009.1"/>
</dbReference>
<dbReference type="AlphaFoldDB" id="A0A1H9PFW9"/>
<proteinExistence type="predicted"/>
<sequence length="174" mass="17577">MANGRRETTVVAMDIKKIAIATLVVLSIGGGYAAADQRTTTRTEKVLTIDAAVRAAQATLDAAEKENQRVTVAVVDRSGDLVVLLAGDGAGPQTEESARRKAFTAVSFNAPTSELAGRVTGQGATLRDIPGTLFLGGGVPVAVDGTSVAGIGVGGAPSGDLDEKFAKAGLATLR</sequence>
<dbReference type="OrthoDB" id="4485197at2"/>
<evidence type="ECO:0000313" key="1">
    <source>
        <dbReference type="EMBL" id="SER47111.1"/>
    </source>
</evidence>
<dbReference type="Pfam" id="PF03928">
    <property type="entry name" value="HbpS-like"/>
    <property type="match status" value="1"/>
</dbReference>
<organism evidence="1 2">
    <name type="scientific">Lentzea albida</name>
    <dbReference type="NCBI Taxonomy" id="65499"/>
    <lineage>
        <taxon>Bacteria</taxon>
        <taxon>Bacillati</taxon>
        <taxon>Actinomycetota</taxon>
        <taxon>Actinomycetes</taxon>
        <taxon>Pseudonocardiales</taxon>
        <taxon>Pseudonocardiaceae</taxon>
        <taxon>Lentzea</taxon>
    </lineage>
</organism>
<dbReference type="EMBL" id="FOFV01000009">
    <property type="protein sequence ID" value="SER47111.1"/>
    <property type="molecule type" value="Genomic_DNA"/>
</dbReference>
<dbReference type="STRING" id="65499.SAMN04488000_10992"/>
<evidence type="ECO:0000313" key="2">
    <source>
        <dbReference type="Proteomes" id="UP000199503"/>
    </source>
</evidence>
<dbReference type="PANTHER" id="PTHR34309">
    <property type="entry name" value="SLR1406 PROTEIN"/>
    <property type="match status" value="1"/>
</dbReference>
<protein>
    <submittedName>
        <fullName evidence="1">Uncharacterized conserved protein GlcG, DUF336 family</fullName>
    </submittedName>
</protein>
<accession>A0A1H9PFW9</accession>
<dbReference type="Gene3D" id="3.30.450.150">
    <property type="entry name" value="Haem-degrading domain"/>
    <property type="match status" value="1"/>
</dbReference>